<dbReference type="GO" id="GO:0022857">
    <property type="term" value="F:transmembrane transporter activity"/>
    <property type="evidence" value="ECO:0007669"/>
    <property type="project" value="InterPro"/>
</dbReference>
<reference evidence="6" key="1">
    <citation type="submission" date="2018-05" db="EMBL/GenBank/DDBJ databases">
        <authorList>
            <person name="Lanie J.A."/>
            <person name="Ng W.-L."/>
            <person name="Kazmierczak K.M."/>
            <person name="Andrzejewski T.M."/>
            <person name="Davidsen T.M."/>
            <person name="Wayne K.J."/>
            <person name="Tettelin H."/>
            <person name="Glass J.I."/>
            <person name="Rusch D."/>
            <person name="Podicherti R."/>
            <person name="Tsui H.-C.T."/>
            <person name="Winkler M.E."/>
        </authorList>
    </citation>
    <scope>NUCLEOTIDE SEQUENCE</scope>
</reference>
<gene>
    <name evidence="6" type="ORF">METZ01_LOCUS11415</name>
</gene>
<evidence type="ECO:0000256" key="1">
    <source>
        <dbReference type="ARBA" id="ARBA00004162"/>
    </source>
</evidence>
<dbReference type="InterPro" id="IPR003400">
    <property type="entry name" value="ExbD"/>
</dbReference>
<dbReference type="AlphaFoldDB" id="A0A381NVD5"/>
<evidence type="ECO:0008006" key="7">
    <source>
        <dbReference type="Google" id="ProtNLM"/>
    </source>
</evidence>
<keyword evidence="4" id="KW-1133">Transmembrane helix</keyword>
<evidence type="ECO:0000256" key="3">
    <source>
        <dbReference type="ARBA" id="ARBA00022692"/>
    </source>
</evidence>
<evidence type="ECO:0000313" key="6">
    <source>
        <dbReference type="EMBL" id="SUZ58561.1"/>
    </source>
</evidence>
<comment type="subcellular location">
    <subcellularLocation>
        <location evidence="1">Cell membrane</location>
        <topology evidence="1">Single-pass membrane protein</topology>
    </subcellularLocation>
</comment>
<proteinExistence type="predicted"/>
<dbReference type="PANTHER" id="PTHR30558:SF3">
    <property type="entry name" value="BIOPOLYMER TRANSPORT PROTEIN EXBD-RELATED"/>
    <property type="match status" value="1"/>
</dbReference>
<organism evidence="6">
    <name type="scientific">marine metagenome</name>
    <dbReference type="NCBI Taxonomy" id="408172"/>
    <lineage>
        <taxon>unclassified sequences</taxon>
        <taxon>metagenomes</taxon>
        <taxon>ecological metagenomes</taxon>
    </lineage>
</organism>
<dbReference type="Pfam" id="PF02472">
    <property type="entry name" value="ExbD"/>
    <property type="match status" value="1"/>
</dbReference>
<dbReference type="EMBL" id="UINC01000627">
    <property type="protein sequence ID" value="SUZ58561.1"/>
    <property type="molecule type" value="Genomic_DNA"/>
</dbReference>
<accession>A0A381NVD5</accession>
<keyword evidence="2" id="KW-1003">Cell membrane</keyword>
<protein>
    <recommendedName>
        <fullName evidence="7">Biopolymer transport protein ExbD/TolR</fullName>
    </recommendedName>
</protein>
<evidence type="ECO:0000256" key="5">
    <source>
        <dbReference type="ARBA" id="ARBA00023136"/>
    </source>
</evidence>
<sequence>MINVVFLLLIFFMLTSTTTRQSKKVELPIAKTAEKNSKEFLVMTIDKNGSLELDGKAVTFEALPTHLEKKVSEKKNTVISIHADKGIEFELFGKVIELAKQAGAEDFMLATRNDKPDKGS</sequence>
<evidence type="ECO:0000256" key="2">
    <source>
        <dbReference type="ARBA" id="ARBA00022475"/>
    </source>
</evidence>
<dbReference type="PANTHER" id="PTHR30558">
    <property type="entry name" value="EXBD MEMBRANE COMPONENT OF PMF-DRIVEN MACROMOLECULE IMPORT SYSTEM"/>
    <property type="match status" value="1"/>
</dbReference>
<dbReference type="Gene3D" id="3.30.420.270">
    <property type="match status" value="1"/>
</dbReference>
<name>A0A381NVD5_9ZZZZ</name>
<dbReference type="GO" id="GO:0005886">
    <property type="term" value="C:plasma membrane"/>
    <property type="evidence" value="ECO:0007669"/>
    <property type="project" value="UniProtKB-SubCell"/>
</dbReference>
<evidence type="ECO:0000256" key="4">
    <source>
        <dbReference type="ARBA" id="ARBA00022989"/>
    </source>
</evidence>
<keyword evidence="3" id="KW-0812">Transmembrane</keyword>
<keyword evidence="5" id="KW-0472">Membrane</keyword>